<accession>A0A0D4DBV1</accession>
<dbReference type="KEGG" id="vg:26628622"/>
<feature type="domain" description="Baseplate structural protein Gp10 C-terminal" evidence="1">
    <location>
        <begin position="343"/>
        <end position="474"/>
    </location>
</feature>
<dbReference type="InterPro" id="IPR053827">
    <property type="entry name" value="Gp10_C"/>
</dbReference>
<sequence length="475" mass="50764">MSKGTQIFNHVIDDAGTVTVEVEGTSFDGLTGGNNDLQTCLELVQAHALQPLPDYPIASTSVAGITLLSDNAAVADELNNTSAVTPSALNYWMENHATATELQYGFVKLITNSTIDNIDPTAAVEEAQKHAFTLKTLNYALNTRFYATESSPGAVRLATYAQATTTGTLSNSVAMTPQRVKEMLDVWANTTASDATETTKGLIRLANATEVNSTSASENNLAISPYRFNERTATTTRKAGFYLPNSTVANARTSNDHAVTVGTLDLFTATSSRVGVAKLANNLTTNDATQALSAAMGYKLNNEKIGVSGGTVTGTLKIDDVQSVSGTQLMTNGLIESSAMLNMYPVGAIYMSLESTSPATLFGGTWSRIAEGRVLVSEGTHGGRTFNVRQTGGEYEVILTEETMPTHKHAGWGDRWTYGGNGLGFGVAYEYGRSNPGSGRTDNDNYLYYSSPEGGGQPHNNVQPYYTVYMWERTA</sequence>
<evidence type="ECO:0000313" key="3">
    <source>
        <dbReference type="Proteomes" id="UP000202888"/>
    </source>
</evidence>
<dbReference type="InterPro" id="IPR054500">
    <property type="entry name" value="Phage_fiber_rpt"/>
</dbReference>
<name>A0A0D4DBV1_9CAUD</name>
<evidence type="ECO:0000313" key="2">
    <source>
        <dbReference type="EMBL" id="AJT61137.1"/>
    </source>
</evidence>
<evidence type="ECO:0000259" key="1">
    <source>
        <dbReference type="Pfam" id="PF21939"/>
    </source>
</evidence>
<proteinExistence type="predicted"/>
<dbReference type="Pfam" id="PF21939">
    <property type="entry name" value="Gp10_C"/>
    <property type="match status" value="1"/>
</dbReference>
<dbReference type="EMBL" id="KP671755">
    <property type="protein sequence ID" value="AJT61137.1"/>
    <property type="molecule type" value="Genomic_DNA"/>
</dbReference>
<dbReference type="Pfam" id="PF22337">
    <property type="entry name" value="Phage_fiber_rpt"/>
    <property type="match status" value="1"/>
</dbReference>
<protein>
    <submittedName>
        <fullName evidence="2">Short tail fiber protein</fullName>
    </submittedName>
</protein>
<dbReference type="SUPFAM" id="SSF88874">
    <property type="entry name" value="Receptor-binding domain of short tail fibre protein gp12"/>
    <property type="match status" value="1"/>
</dbReference>
<dbReference type="GeneID" id="26628622"/>
<keyword evidence="3" id="KW-1185">Reference proteome</keyword>
<organism evidence="2 3">
    <name type="scientific">Vibrio phage ValKK3</name>
    <dbReference type="NCBI Taxonomy" id="1610855"/>
    <lineage>
        <taxon>Viruses</taxon>
        <taxon>Duplodnaviria</taxon>
        <taxon>Heunggongvirae</taxon>
        <taxon>Uroviricota</taxon>
        <taxon>Caudoviricetes</taxon>
        <taxon>Pantevenvirales</taxon>
        <taxon>Straboviridae</taxon>
        <taxon>Schizotequatrovirus</taxon>
        <taxon>Schizotequatrovirus valkk3</taxon>
    </lineage>
</organism>
<dbReference type="Proteomes" id="UP000202888">
    <property type="component" value="Segment"/>
</dbReference>
<reference evidence="2 3" key="1">
    <citation type="journal article" date="2016" name="Genom Data">
        <title>Complete genome sequence of a giant Vibrio phage ValKK3 infecting Vibrio alginolyticus.</title>
        <authorList>
            <person name="Lal T.M."/>
            <person name="Sano M."/>
            <person name="Hatai K."/>
            <person name="Ransangan J."/>
        </authorList>
    </citation>
    <scope>NUCLEOTIDE SEQUENCE [LARGE SCALE GENOMIC DNA]</scope>
</reference>
<dbReference type="RefSeq" id="YP_009201399.1">
    <property type="nucleotide sequence ID" value="NC_028829.1"/>
</dbReference>
<dbReference type="OrthoDB" id="3633at10239"/>